<evidence type="ECO:0000256" key="3">
    <source>
        <dbReference type="ARBA" id="ARBA00022723"/>
    </source>
</evidence>
<dbReference type="Gene3D" id="3.30.160.60">
    <property type="entry name" value="Classic Zinc Finger"/>
    <property type="match status" value="3"/>
</dbReference>
<dbReference type="GeneTree" id="ENSGT00940000166101"/>
<evidence type="ECO:0000256" key="9">
    <source>
        <dbReference type="PROSITE-ProRule" id="PRU00042"/>
    </source>
</evidence>
<proteinExistence type="inferred from homology"/>
<accession>A0A8C6HAC9</accession>
<dbReference type="FunFam" id="3.30.160.60:FF:000688">
    <property type="entry name" value="zinc finger protein 197 isoform X1"/>
    <property type="match status" value="1"/>
</dbReference>
<dbReference type="InterPro" id="IPR013087">
    <property type="entry name" value="Znf_C2H2_type"/>
</dbReference>
<dbReference type="GO" id="GO:0008270">
    <property type="term" value="F:zinc ion binding"/>
    <property type="evidence" value="ECO:0007669"/>
    <property type="project" value="UniProtKB-KW"/>
</dbReference>
<protein>
    <recommendedName>
        <fullName evidence="10">C2H2-type domain-containing protein</fullName>
    </recommendedName>
</protein>
<dbReference type="Ensembl" id="ENSMSIT00000022097.1">
    <property type="protein sequence ID" value="ENSMSIP00000017483.1"/>
    <property type="gene ID" value="ENSMSIG00000014916.1"/>
</dbReference>
<dbReference type="Pfam" id="PF00096">
    <property type="entry name" value="zf-C2H2"/>
    <property type="match status" value="1"/>
</dbReference>
<keyword evidence="5 9" id="KW-0863">Zinc-finger</keyword>
<name>A0A8C6HAC9_MUSSI</name>
<dbReference type="InterPro" id="IPR036236">
    <property type="entry name" value="Znf_C2H2_sf"/>
</dbReference>
<dbReference type="PROSITE" id="PS50157">
    <property type="entry name" value="ZINC_FINGER_C2H2_2"/>
    <property type="match status" value="2"/>
</dbReference>
<dbReference type="FunFam" id="3.30.160.60:FF:002090">
    <property type="entry name" value="Zinc finger protein 473"/>
    <property type="match status" value="1"/>
</dbReference>
<evidence type="ECO:0000256" key="1">
    <source>
        <dbReference type="ARBA" id="ARBA00004123"/>
    </source>
</evidence>
<evidence type="ECO:0000313" key="11">
    <source>
        <dbReference type="Ensembl" id="ENSMSIP00000017483.1"/>
    </source>
</evidence>
<feature type="domain" description="C2H2-type" evidence="10">
    <location>
        <begin position="22"/>
        <end position="46"/>
    </location>
</feature>
<dbReference type="SUPFAM" id="SSF57667">
    <property type="entry name" value="beta-beta-alpha zinc fingers"/>
    <property type="match status" value="1"/>
</dbReference>
<evidence type="ECO:0000256" key="2">
    <source>
        <dbReference type="ARBA" id="ARBA00006991"/>
    </source>
</evidence>
<dbReference type="Proteomes" id="UP000694415">
    <property type="component" value="Unplaced"/>
</dbReference>
<dbReference type="GO" id="GO:0000978">
    <property type="term" value="F:RNA polymerase II cis-regulatory region sequence-specific DNA binding"/>
    <property type="evidence" value="ECO:0007669"/>
    <property type="project" value="TreeGrafter"/>
</dbReference>
<keyword evidence="3" id="KW-0479">Metal-binding</keyword>
<evidence type="ECO:0000313" key="12">
    <source>
        <dbReference type="Proteomes" id="UP000694415"/>
    </source>
</evidence>
<keyword evidence="8" id="KW-0539">Nucleus</keyword>
<comment type="similarity">
    <text evidence="2">Belongs to the krueppel C2H2-type zinc-finger protein family.</text>
</comment>
<dbReference type="GO" id="GO:0000981">
    <property type="term" value="F:DNA-binding transcription factor activity, RNA polymerase II-specific"/>
    <property type="evidence" value="ECO:0007669"/>
    <property type="project" value="TreeGrafter"/>
</dbReference>
<evidence type="ECO:0000256" key="4">
    <source>
        <dbReference type="ARBA" id="ARBA00022737"/>
    </source>
</evidence>
<dbReference type="PANTHER" id="PTHR23235:SF142">
    <property type="entry name" value="ZINC FINGER PROTEIN 384"/>
    <property type="match status" value="1"/>
</dbReference>
<evidence type="ECO:0000256" key="7">
    <source>
        <dbReference type="ARBA" id="ARBA00023125"/>
    </source>
</evidence>
<comment type="subcellular location">
    <subcellularLocation>
        <location evidence="1">Nucleus</location>
    </subcellularLocation>
</comment>
<evidence type="ECO:0000256" key="8">
    <source>
        <dbReference type="ARBA" id="ARBA00023242"/>
    </source>
</evidence>
<keyword evidence="6" id="KW-0862">Zinc</keyword>
<evidence type="ECO:0000256" key="6">
    <source>
        <dbReference type="ARBA" id="ARBA00022833"/>
    </source>
</evidence>
<reference evidence="11" key="2">
    <citation type="submission" date="2025-09" db="UniProtKB">
        <authorList>
            <consortium name="Ensembl"/>
        </authorList>
    </citation>
    <scope>IDENTIFICATION</scope>
</reference>
<feature type="domain" description="C2H2-type" evidence="10">
    <location>
        <begin position="47"/>
        <end position="62"/>
    </location>
</feature>
<evidence type="ECO:0000256" key="5">
    <source>
        <dbReference type="ARBA" id="ARBA00022771"/>
    </source>
</evidence>
<evidence type="ECO:0000259" key="10">
    <source>
        <dbReference type="PROSITE" id="PS50157"/>
    </source>
</evidence>
<reference evidence="11" key="1">
    <citation type="submission" date="2025-08" db="UniProtKB">
        <authorList>
            <consortium name="Ensembl"/>
        </authorList>
    </citation>
    <scope>IDENTIFICATION</scope>
</reference>
<keyword evidence="7" id="KW-0238">DNA-binding</keyword>
<keyword evidence="12" id="KW-1185">Reference proteome</keyword>
<organism evidence="11 12">
    <name type="scientific">Mus spicilegus</name>
    <name type="common">Mound-building mouse</name>
    <dbReference type="NCBI Taxonomy" id="10103"/>
    <lineage>
        <taxon>Eukaryota</taxon>
        <taxon>Metazoa</taxon>
        <taxon>Chordata</taxon>
        <taxon>Craniata</taxon>
        <taxon>Vertebrata</taxon>
        <taxon>Euteleostomi</taxon>
        <taxon>Mammalia</taxon>
        <taxon>Eutheria</taxon>
        <taxon>Euarchontoglires</taxon>
        <taxon>Glires</taxon>
        <taxon>Rodentia</taxon>
        <taxon>Myomorpha</taxon>
        <taxon>Muroidea</taxon>
        <taxon>Muridae</taxon>
        <taxon>Murinae</taxon>
        <taxon>Mus</taxon>
        <taxon>Mus</taxon>
    </lineage>
</organism>
<dbReference type="GO" id="GO:0005634">
    <property type="term" value="C:nucleus"/>
    <property type="evidence" value="ECO:0007669"/>
    <property type="project" value="UniProtKB-SubCell"/>
</dbReference>
<dbReference type="AlphaFoldDB" id="A0A8C6HAC9"/>
<dbReference type="PANTHER" id="PTHR23235">
    <property type="entry name" value="KRUEPPEL-LIKE TRANSCRIPTION FACTOR"/>
    <property type="match status" value="1"/>
</dbReference>
<sequence>RISARLSSLKVHQRLHTGDKPYKCNECGKYFTQSSIHQRIHTGDKPYKCNVCGKSFTKTSNLSSPENQYWR</sequence>
<keyword evidence="4" id="KW-0677">Repeat</keyword>